<evidence type="ECO:0008006" key="4">
    <source>
        <dbReference type="Google" id="ProtNLM"/>
    </source>
</evidence>
<feature type="transmembrane region" description="Helical" evidence="1">
    <location>
        <begin position="157"/>
        <end position="183"/>
    </location>
</feature>
<keyword evidence="3" id="KW-1185">Reference proteome</keyword>
<feature type="transmembrane region" description="Helical" evidence="1">
    <location>
        <begin position="203"/>
        <end position="221"/>
    </location>
</feature>
<gene>
    <name evidence="2" type="ORF">SeMB42_g05353</name>
</gene>
<evidence type="ECO:0000313" key="3">
    <source>
        <dbReference type="Proteomes" id="UP000317494"/>
    </source>
</evidence>
<feature type="transmembrane region" description="Helical" evidence="1">
    <location>
        <begin position="90"/>
        <end position="108"/>
    </location>
</feature>
<sequence>MLARELARDASELQRYLPPQNAQAILYSGIIGGLLVAVTGFLFYFRSRHDENLRKRPTFITLLTSLATFLGAVSNISLSQIDNDMASCTIPLTLWCFNAVFLATSIWGRTRRLYFLYTAQQDRAKLTSQTLFASPEVRRNQLGQLSPKYTSEFDDVLFWRTVLVCVVLAVINTIFVLAFSPAFGIVPQTHCYLAFSIHYFEIMYEWVIIIVIYVFLVYWLWQARHCNDELGIKIDVQLNFLTTVIFIVFFAIWDPITYYYPHLYVILPSIQIPYVLSMAMHFISVIIPLWQSYKVDKRIGWLCGALVRKELPPFLASWGSNSCDVLIAENYYQRALRDKETMPKLRNYSAKLFAVENLCFLAEMLRINGNTSRTHSSSVSLADSVLLTIQNTLEPETLTREPPKTKFQHRL</sequence>
<dbReference type="VEuPathDB" id="FungiDB:SeMB42_g05353"/>
<keyword evidence="1" id="KW-0812">Transmembrane</keyword>
<protein>
    <recommendedName>
        <fullName evidence="4">RGS domain-containing protein</fullName>
    </recommendedName>
</protein>
<comment type="caution">
    <text evidence="2">The sequence shown here is derived from an EMBL/GenBank/DDBJ whole genome shotgun (WGS) entry which is preliminary data.</text>
</comment>
<feature type="transmembrane region" description="Helical" evidence="1">
    <location>
        <begin position="57"/>
        <end position="78"/>
    </location>
</feature>
<feature type="transmembrane region" description="Helical" evidence="1">
    <location>
        <begin position="272"/>
        <end position="290"/>
    </location>
</feature>
<dbReference type="Proteomes" id="UP000317494">
    <property type="component" value="Unassembled WGS sequence"/>
</dbReference>
<organism evidence="2 3">
    <name type="scientific">Synchytrium endobioticum</name>
    <dbReference type="NCBI Taxonomy" id="286115"/>
    <lineage>
        <taxon>Eukaryota</taxon>
        <taxon>Fungi</taxon>
        <taxon>Fungi incertae sedis</taxon>
        <taxon>Chytridiomycota</taxon>
        <taxon>Chytridiomycota incertae sedis</taxon>
        <taxon>Chytridiomycetes</taxon>
        <taxon>Synchytriales</taxon>
        <taxon>Synchytriaceae</taxon>
        <taxon>Synchytrium</taxon>
    </lineage>
</organism>
<reference evidence="2 3" key="1">
    <citation type="journal article" date="2019" name="Sci. Rep.">
        <title>Comparative genomics of chytrid fungi reveal insights into the obligate biotrophic and pathogenic lifestyle of Synchytrium endobioticum.</title>
        <authorList>
            <person name="van de Vossenberg B.T.L.H."/>
            <person name="Warris S."/>
            <person name="Nguyen H.D.T."/>
            <person name="van Gent-Pelzer M.P.E."/>
            <person name="Joly D.L."/>
            <person name="van de Geest H.C."/>
            <person name="Bonants P.J.M."/>
            <person name="Smith D.S."/>
            <person name="Levesque C.A."/>
            <person name="van der Lee T.A.J."/>
        </authorList>
    </citation>
    <scope>NUCLEOTIDE SEQUENCE [LARGE SCALE GENOMIC DNA]</scope>
    <source>
        <strain evidence="2 3">MB42</strain>
    </source>
</reference>
<name>A0A507CRX4_9FUNG</name>
<keyword evidence="1" id="KW-0472">Membrane</keyword>
<dbReference type="EMBL" id="QEAN01000252">
    <property type="protein sequence ID" value="TPX41903.1"/>
    <property type="molecule type" value="Genomic_DNA"/>
</dbReference>
<evidence type="ECO:0000313" key="2">
    <source>
        <dbReference type="EMBL" id="TPX41903.1"/>
    </source>
</evidence>
<evidence type="ECO:0000256" key="1">
    <source>
        <dbReference type="SAM" id="Phobius"/>
    </source>
</evidence>
<proteinExistence type="predicted"/>
<dbReference type="AlphaFoldDB" id="A0A507CRX4"/>
<feature type="transmembrane region" description="Helical" evidence="1">
    <location>
        <begin position="24"/>
        <end position="45"/>
    </location>
</feature>
<feature type="transmembrane region" description="Helical" evidence="1">
    <location>
        <begin position="241"/>
        <end position="260"/>
    </location>
</feature>
<keyword evidence="1" id="KW-1133">Transmembrane helix</keyword>
<accession>A0A507CRX4</accession>